<evidence type="ECO:0000256" key="1">
    <source>
        <dbReference type="SAM" id="MobiDB-lite"/>
    </source>
</evidence>
<proteinExistence type="predicted"/>
<sequence length="399" mass="43529">MDSRCSVALNPNLDRLSSSLVSPPSLLESMDTSDTVGISNLENFVESWGAVMNFVNSYEMFKNLSTVASFNDDFISALISAQLADATMSTAQSQFAAMAMHAATLQLPLSPNSYPLNIFSFMGGDQASSVNDIARIMSTITNSQILSNVSPFENPSSIQAPTPNNITPPDGSPNLPDSIERTSNLSMPMSLELPQSPESPASPPEAPVVKRRRRRNKDDQLLANGEPPVHRIRRRRTRNGSIPEEDDIPMPRTPKSVAPPGCRKQSVVSSRTMSPESPQDEEMSHLGTIIRTGISIMMSSMKKSEKNKSERLVVVAAIVVLVFLHFSPPPEACPRANSVDWTFLRSPQSEGHHEKQGGWTMSEPKQWSFVFTVSQAPGSSFFVASLRSCGSKTTTNTRA</sequence>
<feature type="region of interest" description="Disordered" evidence="1">
    <location>
        <begin position="151"/>
        <end position="286"/>
    </location>
</feature>
<keyword evidence="2" id="KW-1185">Reference proteome</keyword>
<accession>A0A7E4V2B8</accession>
<feature type="compositionally biased region" description="Low complexity" evidence="1">
    <location>
        <begin position="188"/>
        <end position="199"/>
    </location>
</feature>
<reference evidence="2" key="1">
    <citation type="journal article" date="2013" name="Genetics">
        <title>The draft genome and transcriptome of Panagrellus redivivus are shaped by the harsh demands of a free-living lifestyle.</title>
        <authorList>
            <person name="Srinivasan J."/>
            <person name="Dillman A.R."/>
            <person name="Macchietto M.G."/>
            <person name="Heikkinen L."/>
            <person name="Lakso M."/>
            <person name="Fracchia K.M."/>
            <person name="Antoshechkin I."/>
            <person name="Mortazavi A."/>
            <person name="Wong G."/>
            <person name="Sternberg P.W."/>
        </authorList>
    </citation>
    <scope>NUCLEOTIDE SEQUENCE [LARGE SCALE GENOMIC DNA]</scope>
    <source>
        <strain evidence="2">MT8872</strain>
    </source>
</reference>
<organism evidence="2 3">
    <name type="scientific">Panagrellus redivivus</name>
    <name type="common">Microworm</name>
    <dbReference type="NCBI Taxonomy" id="6233"/>
    <lineage>
        <taxon>Eukaryota</taxon>
        <taxon>Metazoa</taxon>
        <taxon>Ecdysozoa</taxon>
        <taxon>Nematoda</taxon>
        <taxon>Chromadorea</taxon>
        <taxon>Rhabditida</taxon>
        <taxon>Tylenchina</taxon>
        <taxon>Panagrolaimomorpha</taxon>
        <taxon>Panagrolaimoidea</taxon>
        <taxon>Panagrolaimidae</taxon>
        <taxon>Panagrellus</taxon>
    </lineage>
</organism>
<evidence type="ECO:0000313" key="3">
    <source>
        <dbReference type="WBParaSite" id="Pan_g1537.t1"/>
    </source>
</evidence>
<name>A0A7E4V2B8_PANRE</name>
<evidence type="ECO:0000313" key="2">
    <source>
        <dbReference type="Proteomes" id="UP000492821"/>
    </source>
</evidence>
<protein>
    <submittedName>
        <fullName evidence="3">BZIP domain-containing protein</fullName>
    </submittedName>
</protein>
<dbReference type="Proteomes" id="UP000492821">
    <property type="component" value="Unassembled WGS sequence"/>
</dbReference>
<feature type="compositionally biased region" description="Polar residues" evidence="1">
    <location>
        <begin position="151"/>
        <end position="167"/>
    </location>
</feature>
<dbReference type="WBParaSite" id="Pan_g1537.t1">
    <property type="protein sequence ID" value="Pan_g1537.t1"/>
    <property type="gene ID" value="Pan_g1537"/>
</dbReference>
<dbReference type="AlphaFoldDB" id="A0A7E4V2B8"/>
<feature type="compositionally biased region" description="Polar residues" evidence="1">
    <location>
        <begin position="266"/>
        <end position="277"/>
    </location>
</feature>
<reference evidence="3" key="2">
    <citation type="submission" date="2020-10" db="UniProtKB">
        <authorList>
            <consortium name="WormBaseParasite"/>
        </authorList>
    </citation>
    <scope>IDENTIFICATION</scope>
</reference>